<reference evidence="3" key="1">
    <citation type="submission" date="2020-11" db="EMBL/GenBank/DDBJ databases">
        <title>Adaptations for nitrogen fixation in a non-lichenized fungal sporocarp promotes dispersal by wood-feeding termites.</title>
        <authorList>
            <consortium name="DOE Joint Genome Institute"/>
            <person name="Koch R.A."/>
            <person name="Yoon G."/>
            <person name="Arayal U."/>
            <person name="Lail K."/>
            <person name="Amirebrahimi M."/>
            <person name="Labutti K."/>
            <person name="Lipzen A."/>
            <person name="Riley R."/>
            <person name="Barry K."/>
            <person name="Henrissat B."/>
            <person name="Grigoriev I.V."/>
            <person name="Herr J.R."/>
            <person name="Aime M.C."/>
        </authorList>
    </citation>
    <scope>NUCLEOTIDE SEQUENCE</scope>
    <source>
        <strain evidence="3">MCA 3950</strain>
    </source>
</reference>
<proteinExistence type="predicted"/>
<feature type="transmembrane region" description="Helical" evidence="2">
    <location>
        <begin position="258"/>
        <end position="280"/>
    </location>
</feature>
<accession>A0A9P7VEI3</accession>
<comment type="caution">
    <text evidence="3">The sequence shown here is derived from an EMBL/GenBank/DDBJ whole genome shotgun (WGS) entry which is preliminary data.</text>
</comment>
<dbReference type="OrthoDB" id="2866845at2759"/>
<gene>
    <name evidence="3" type="ORF">BT62DRAFT_1057901</name>
</gene>
<keyword evidence="2" id="KW-0472">Membrane</keyword>
<sequence>MEFSTSKSLGSPSVSLLPRGLPADTPVSIRSCRCGLNYPNGCEWHIFHPGGKVLVIHHKKSSEEPAEAQRSPPNSPSNLTSVSLTEGQLNSFGFGYHKDATFTLTQNLSKQTDLDPWVQVLKDGRNQCLGCDVDIDPRYWTEHREVCRGIEMRVVDVIADAWEKEAKNGSFASRALGIFSLLVIIRTEIIFYLRNVHRRPYWGSTVPTKSDIDTREKRSAQEKVKSLGFRKPAYERKLKKLPDPFLGLNSGPGTNHTLAFHPSSILISLILSSITSYYMIMKK</sequence>
<evidence type="ECO:0000256" key="1">
    <source>
        <dbReference type="SAM" id="MobiDB-lite"/>
    </source>
</evidence>
<dbReference type="AlphaFoldDB" id="A0A9P7VEI3"/>
<keyword evidence="2" id="KW-1133">Transmembrane helix</keyword>
<dbReference type="RefSeq" id="XP_043032953.1">
    <property type="nucleotide sequence ID" value="XM_043178586.1"/>
</dbReference>
<keyword evidence="2" id="KW-0812">Transmembrane</keyword>
<dbReference type="GeneID" id="66100878"/>
<evidence type="ECO:0000313" key="4">
    <source>
        <dbReference type="Proteomes" id="UP000812287"/>
    </source>
</evidence>
<organism evidence="3 4">
    <name type="scientific">Guyanagaster necrorhizus</name>
    <dbReference type="NCBI Taxonomy" id="856835"/>
    <lineage>
        <taxon>Eukaryota</taxon>
        <taxon>Fungi</taxon>
        <taxon>Dikarya</taxon>
        <taxon>Basidiomycota</taxon>
        <taxon>Agaricomycotina</taxon>
        <taxon>Agaricomycetes</taxon>
        <taxon>Agaricomycetidae</taxon>
        <taxon>Agaricales</taxon>
        <taxon>Marasmiineae</taxon>
        <taxon>Physalacriaceae</taxon>
        <taxon>Guyanagaster</taxon>
    </lineage>
</organism>
<keyword evidence="4" id="KW-1185">Reference proteome</keyword>
<protein>
    <submittedName>
        <fullName evidence="3">Uncharacterized protein</fullName>
    </submittedName>
</protein>
<evidence type="ECO:0000313" key="3">
    <source>
        <dbReference type="EMBL" id="KAG7439453.1"/>
    </source>
</evidence>
<evidence type="ECO:0000256" key="2">
    <source>
        <dbReference type="SAM" id="Phobius"/>
    </source>
</evidence>
<feature type="region of interest" description="Disordered" evidence="1">
    <location>
        <begin position="59"/>
        <end position="82"/>
    </location>
</feature>
<dbReference type="EMBL" id="MU250594">
    <property type="protein sequence ID" value="KAG7439453.1"/>
    <property type="molecule type" value="Genomic_DNA"/>
</dbReference>
<dbReference type="Proteomes" id="UP000812287">
    <property type="component" value="Unassembled WGS sequence"/>
</dbReference>
<name>A0A9P7VEI3_9AGAR</name>